<organism evidence="2 3">
    <name type="scientific">Archaeoglobus sulfaticallidus PM70-1</name>
    <dbReference type="NCBI Taxonomy" id="387631"/>
    <lineage>
        <taxon>Archaea</taxon>
        <taxon>Methanobacteriati</taxon>
        <taxon>Methanobacteriota</taxon>
        <taxon>Archaeoglobi</taxon>
        <taxon>Archaeoglobales</taxon>
        <taxon>Archaeoglobaceae</taxon>
        <taxon>Archaeoglobus</taxon>
    </lineage>
</organism>
<dbReference type="RefSeq" id="WP_015591628.1">
    <property type="nucleotide sequence ID" value="NC_021169.1"/>
</dbReference>
<dbReference type="PANTHER" id="PTHR42899">
    <property type="entry name" value="SPERMATOGENESIS-ASSOCIATED PROTEIN 20"/>
    <property type="match status" value="1"/>
</dbReference>
<dbReference type="CDD" id="cd02955">
    <property type="entry name" value="SSP411"/>
    <property type="match status" value="1"/>
</dbReference>
<dbReference type="GO" id="GO:0005975">
    <property type="term" value="P:carbohydrate metabolic process"/>
    <property type="evidence" value="ECO:0007669"/>
    <property type="project" value="InterPro"/>
</dbReference>
<dbReference type="PANTHER" id="PTHR42899:SF1">
    <property type="entry name" value="SPERMATOGENESIS-ASSOCIATED PROTEIN 20"/>
    <property type="match status" value="1"/>
</dbReference>
<evidence type="ECO:0000313" key="2">
    <source>
        <dbReference type="EMBL" id="AGK62032.1"/>
    </source>
</evidence>
<dbReference type="InterPro" id="IPR024705">
    <property type="entry name" value="Ssp411"/>
</dbReference>
<dbReference type="HOGENOM" id="CLU_014051_4_1_2"/>
<dbReference type="Pfam" id="PF03190">
    <property type="entry name" value="Thioredox_DsbH"/>
    <property type="match status" value="1"/>
</dbReference>
<name>N0BIC6_9EURY</name>
<dbReference type="GeneID" id="15393706"/>
<dbReference type="eggNOG" id="arCOG02007">
    <property type="taxonomic scope" value="Archaea"/>
</dbReference>
<keyword evidence="3" id="KW-1185">Reference proteome</keyword>
<dbReference type="OrthoDB" id="28016at2157"/>
<accession>N0BIC6</accession>
<reference evidence="2 3" key="1">
    <citation type="journal article" date="2013" name="Genome Announc.">
        <title>Complete Genome Sequence of the Thermophilic and Facultatively Chemolithoautotrophic Sulfate Reducer Archaeoglobus sulfaticallidus Strain PM70-1T.</title>
        <authorList>
            <person name="Stokke R."/>
            <person name="Hocking W.P."/>
            <person name="Steinsbu B.O."/>
            <person name="Steen I.H."/>
        </authorList>
    </citation>
    <scope>NUCLEOTIDE SEQUENCE [LARGE SCALE GENOMIC DNA]</scope>
    <source>
        <strain evidence="2">PM70-1</strain>
    </source>
</reference>
<dbReference type="InterPro" id="IPR004879">
    <property type="entry name" value="Ssp411-like_TRX"/>
</dbReference>
<dbReference type="KEGG" id="ast:Asulf_02072"/>
<dbReference type="Proteomes" id="UP000013307">
    <property type="component" value="Chromosome"/>
</dbReference>
<dbReference type="SUPFAM" id="SSF48208">
    <property type="entry name" value="Six-hairpin glycosidases"/>
    <property type="match status" value="1"/>
</dbReference>
<dbReference type="Gene3D" id="3.40.30.10">
    <property type="entry name" value="Glutaredoxin"/>
    <property type="match status" value="1"/>
</dbReference>
<dbReference type="InterPro" id="IPR008928">
    <property type="entry name" value="6-hairpin_glycosidase_sf"/>
</dbReference>
<dbReference type="SUPFAM" id="SSF52833">
    <property type="entry name" value="Thioredoxin-like"/>
    <property type="match status" value="1"/>
</dbReference>
<dbReference type="STRING" id="387631.Asulf_02072"/>
<gene>
    <name evidence="2" type="ORF">Asulf_02072</name>
</gene>
<dbReference type="PIRSF" id="PIRSF006402">
    <property type="entry name" value="UCP006402_thioredoxin"/>
    <property type="match status" value="1"/>
</dbReference>
<proteinExistence type="predicted"/>
<dbReference type="AlphaFoldDB" id="N0BIC6"/>
<dbReference type="EMBL" id="CP005290">
    <property type="protein sequence ID" value="AGK62032.1"/>
    <property type="molecule type" value="Genomic_DNA"/>
</dbReference>
<dbReference type="InterPro" id="IPR036249">
    <property type="entry name" value="Thioredoxin-like_sf"/>
</dbReference>
<evidence type="ECO:0000313" key="3">
    <source>
        <dbReference type="Proteomes" id="UP000013307"/>
    </source>
</evidence>
<evidence type="ECO:0000259" key="1">
    <source>
        <dbReference type="Pfam" id="PF03190"/>
    </source>
</evidence>
<sequence>MMDLRKYIEEGKSSSAYLKEALNQPVRWYPYTKEVFKMAEKEDKPILIDIGASWCHWCHVMDEESYSDPEIARFLNENFICVKVDRDEMPNIDRKYQEAISALTGEGGWPLTVFALPNGEAFYGGTYFPKEEKFGKPAFMKVLKAVLDSFKKEREKTEAIAEEIKKNLENKFVMGEPNPEMLKKALDSILAIADPVYGGFGFGQKFPMPTAVRFLLNMRDRFNDSLKFADQTLEEMFAGGIHDHIFGGFFRYTVDREWTIPHFEKIVYENGELLITYSIAYRCFGRKIFRLASEGIVDFLEKFLKADLGFYTSVDADFRGEEGGFYTYSFEELKDVLDDLELKAFKFFYNVSEAGNFRGKNHLRIDASVDTVAEEMGISVQDLEEILSSGREKLRRYRYRLKDELKIDKSVYTSYTSIVNSGLIYFGLIFENDTEYAIKNAEKLLSDRFHDILMRRDGMEGLLEDYAFTISMLVDCYTATLSEKYLDYAKELAEIGIKEFYRNNGFYDGDDPASINDLSHRSAVSQMIQNLITLGIYFMETRYSEIAERVLKSYAGLGHGLFDAGYLLSLQSYFRPMVVESDLSELRRLRKYINHNVILKEGKNSICLGDRCMICDETELEKFLREALNVSSKFRGL</sequence>
<feature type="domain" description="Spermatogenesis-associated protein 20-like TRX" evidence="1">
    <location>
        <begin position="12"/>
        <end position="168"/>
    </location>
</feature>
<protein>
    <submittedName>
        <fullName evidence="2">Thioredoxin domain protein</fullName>
    </submittedName>
</protein>